<dbReference type="AlphaFoldDB" id="A0A1R0X960"/>
<dbReference type="PANTHER" id="PTHR34985">
    <property type="entry name" value="SLR0554 PROTEIN"/>
    <property type="match status" value="1"/>
</dbReference>
<gene>
    <name evidence="2" type="ORF">BJP51_19090</name>
</gene>
<evidence type="ECO:0000313" key="2">
    <source>
        <dbReference type="EMBL" id="OMD31351.1"/>
    </source>
</evidence>
<dbReference type="RefSeq" id="WP_076179160.1">
    <property type="nucleotide sequence ID" value="NZ_MKQP01000022.1"/>
</dbReference>
<dbReference type="InterPro" id="IPR007936">
    <property type="entry name" value="VapE-like_dom"/>
</dbReference>
<sequence>MQELDISFGKNRSDTNWKPEYLTWDDFVERLQKVRRTGESMAEYDRMSNAEKGKIKDGKAFVGGLVKGGRRKKENVESRWLLTLDADSSDEDFLFNVELAFGSSAYAVYSTHSSRPDSRKYRVVAPVDHAMSPDEHAAVSRRMAAEIGLDYFDRTTFDVHRLMYLPSCSRDAEPEFYYADGSPLKVDEVLSGYADWRDPMEWPRHPDDIKHLEALRNKLGDPTEKPGVIGSFCQVYSITEGLEKFLADVYEPTLHEDRYTFTSGSSVGGMRIYDDWWAYSEHQSDPANDGHCHNIFDLVRIHKFGDLDDDIKPNTPGIKRPSHQAMLDFAANDPIVKKERLLQDFGELEDEETDLDWMDQLDVHSKTGKPLSTAKNAELILRNGAFDGVLAYDAFGNSEVVRKALPWRDRERPQREYEPWLGADDKRLQHYFGKVYDFKSAATIQNAFTEVVHTNTFHPIKEYLEAQRWDGVKRVDRLFVTYLGAPDNHYTHSVTRKMLLAAVKRLYEPGCKFDNMMVLVGPQGAGKSSLLAKIGRKWFSDSLRTFENKEAGEHLQGAWIFEIGELSAMKKAEVEEIKAFLSKTDDRYRVAYDRQVSEFPRKCVFFGTTNNHNFLQDPTGNRRFWPINCNPSLKEESHWDHLTEELVGLIWAEVLHLYRGGERLELDKSAADEAERIQGLHLEEDPREGLIMKYLETSLPEDWESRTTWQRREYLDDPNGEIARTRVCAAEVWAEALGLDPAKFTAWEARAIYDILRKLPDWQERDKGRINFRLYGKQTAFEKRGQ</sequence>
<protein>
    <submittedName>
        <fullName evidence="2">Virulence protein E</fullName>
    </submittedName>
</protein>
<reference evidence="2 3" key="1">
    <citation type="submission" date="2016-10" db="EMBL/GenBank/DDBJ databases">
        <title>Paenibacillus species isolates.</title>
        <authorList>
            <person name="Beno S.M."/>
        </authorList>
    </citation>
    <scope>NUCLEOTIDE SEQUENCE [LARGE SCALE GENOMIC DNA]</scope>
    <source>
        <strain evidence="2 3">FSL H7-0604</strain>
    </source>
</reference>
<proteinExistence type="predicted"/>
<dbReference type="SUPFAM" id="SSF52540">
    <property type="entry name" value="P-loop containing nucleoside triphosphate hydrolases"/>
    <property type="match status" value="1"/>
</dbReference>
<evidence type="ECO:0000259" key="1">
    <source>
        <dbReference type="Pfam" id="PF05272"/>
    </source>
</evidence>
<feature type="domain" description="Virulence-associated protein E-like" evidence="1">
    <location>
        <begin position="464"/>
        <end position="678"/>
    </location>
</feature>
<dbReference type="EMBL" id="MKQP01000022">
    <property type="protein sequence ID" value="OMD31351.1"/>
    <property type="molecule type" value="Genomic_DNA"/>
</dbReference>
<dbReference type="Proteomes" id="UP000187465">
    <property type="component" value="Unassembled WGS sequence"/>
</dbReference>
<dbReference type="Pfam" id="PF05272">
    <property type="entry name" value="VapE-like_dom"/>
    <property type="match status" value="1"/>
</dbReference>
<dbReference type="PANTHER" id="PTHR34985:SF1">
    <property type="entry name" value="SLR0554 PROTEIN"/>
    <property type="match status" value="1"/>
</dbReference>
<evidence type="ECO:0000313" key="3">
    <source>
        <dbReference type="Proteomes" id="UP000187465"/>
    </source>
</evidence>
<name>A0A1R0X960_9BACL</name>
<comment type="caution">
    <text evidence="2">The sequence shown here is derived from an EMBL/GenBank/DDBJ whole genome shotgun (WGS) entry which is preliminary data.</text>
</comment>
<organism evidence="2 3">
    <name type="scientific">Paenibacillus odorifer</name>
    <dbReference type="NCBI Taxonomy" id="189426"/>
    <lineage>
        <taxon>Bacteria</taxon>
        <taxon>Bacillati</taxon>
        <taxon>Bacillota</taxon>
        <taxon>Bacilli</taxon>
        <taxon>Bacillales</taxon>
        <taxon>Paenibacillaceae</taxon>
        <taxon>Paenibacillus</taxon>
    </lineage>
</organism>
<accession>A0A1R0X960</accession>
<dbReference type="InterPro" id="IPR027417">
    <property type="entry name" value="P-loop_NTPase"/>
</dbReference>